<evidence type="ECO:0000259" key="1">
    <source>
        <dbReference type="SMART" id="SM00382"/>
    </source>
</evidence>
<dbReference type="Pfam" id="PF01935">
    <property type="entry name" value="DUF87"/>
    <property type="match status" value="1"/>
</dbReference>
<gene>
    <name evidence="2" type="ORF">GCM10023094_43360</name>
</gene>
<accession>A0ABP8PG57</accession>
<evidence type="ECO:0000313" key="2">
    <source>
        <dbReference type="EMBL" id="GAA4486588.1"/>
    </source>
</evidence>
<protein>
    <recommendedName>
        <fullName evidence="1">AAA+ ATPase domain-containing protein</fullName>
    </recommendedName>
</protein>
<comment type="caution">
    <text evidence="2">The sequence shown here is derived from an EMBL/GenBank/DDBJ whole genome shotgun (WGS) entry which is preliminary data.</text>
</comment>
<name>A0ABP8PG57_9NOCA</name>
<proteinExistence type="predicted"/>
<dbReference type="Gene3D" id="3.40.50.300">
    <property type="entry name" value="P-loop containing nucleotide triphosphate hydrolases"/>
    <property type="match status" value="2"/>
</dbReference>
<dbReference type="EMBL" id="BAABFB010000066">
    <property type="protein sequence ID" value="GAA4486588.1"/>
    <property type="molecule type" value="Genomic_DNA"/>
</dbReference>
<organism evidence="2 3">
    <name type="scientific">Rhodococcus olei</name>
    <dbReference type="NCBI Taxonomy" id="2161675"/>
    <lineage>
        <taxon>Bacteria</taxon>
        <taxon>Bacillati</taxon>
        <taxon>Actinomycetota</taxon>
        <taxon>Actinomycetes</taxon>
        <taxon>Mycobacteriales</taxon>
        <taxon>Nocardiaceae</taxon>
        <taxon>Rhodococcus</taxon>
    </lineage>
</organism>
<reference evidence="3" key="1">
    <citation type="journal article" date="2019" name="Int. J. Syst. Evol. Microbiol.">
        <title>The Global Catalogue of Microorganisms (GCM) 10K type strain sequencing project: providing services to taxonomists for standard genome sequencing and annotation.</title>
        <authorList>
            <consortium name="The Broad Institute Genomics Platform"/>
            <consortium name="The Broad Institute Genome Sequencing Center for Infectious Disease"/>
            <person name="Wu L."/>
            <person name="Ma J."/>
        </authorList>
    </citation>
    <scope>NUCLEOTIDE SEQUENCE [LARGE SCALE GENOMIC DNA]</scope>
    <source>
        <strain evidence="3">JCM 32206</strain>
    </source>
</reference>
<dbReference type="SMART" id="SM00382">
    <property type="entry name" value="AAA"/>
    <property type="match status" value="1"/>
</dbReference>
<sequence length="515" mass="54712">MDDRFEGLRQQRHLLYDRFAVAQVAVSSDGLEVTFAGPMETGVRVGGFAVVEVADRCVVVQVRSVEVVEREGPELDLEVREQVHGYGVSAARARPMMRALHGSAVTLGELDSAGFTVLPRTVPFGESPIRPATAGEVAAVAAGLPAGAATLDVGVLNQAPQVAAQLRATGFGRHTFMCGQSGSGKTYTTGGLLERLLRRTSLPILVFDPNSDHVHLGATADPADESPAAVRHRAVAGDVYVARARGFGSPFTLCLDFSDLEVDTQALLLRMHPVRDLDDFHALRQVTSTLTAPYSAADVAAAAAATPEGARLAKRIANLGIADWELWRREGERSAADFDIRTKRCVVVDIGSLPTPDERTAVVLALLGRRWATRRRRDPVLLVIDEAHNVLPAATDNPLLAATTDLGTLIAGEGRKFGLHLFVATQRPGKVHPNVVSQCDNLVLMRMNGAADIAALAGFFSHVPRPMLEQATGFGLGEALFAGPIAPVPVLAKVGRRVSPQGGADVPATWAEVTS</sequence>
<dbReference type="InterPro" id="IPR027417">
    <property type="entry name" value="P-loop_NTPase"/>
</dbReference>
<dbReference type="RefSeq" id="WP_345350097.1">
    <property type="nucleotide sequence ID" value="NZ_BAABFB010000066.1"/>
</dbReference>
<feature type="domain" description="AAA+ ATPase" evidence="1">
    <location>
        <begin position="171"/>
        <end position="427"/>
    </location>
</feature>
<dbReference type="InterPro" id="IPR002789">
    <property type="entry name" value="HerA_central"/>
</dbReference>
<dbReference type="SUPFAM" id="SSF52540">
    <property type="entry name" value="P-loop containing nucleoside triphosphate hydrolases"/>
    <property type="match status" value="1"/>
</dbReference>
<dbReference type="Proteomes" id="UP001501183">
    <property type="component" value="Unassembled WGS sequence"/>
</dbReference>
<evidence type="ECO:0000313" key="3">
    <source>
        <dbReference type="Proteomes" id="UP001501183"/>
    </source>
</evidence>
<dbReference type="InterPro" id="IPR008571">
    <property type="entry name" value="HerA-like"/>
</dbReference>
<dbReference type="InterPro" id="IPR003593">
    <property type="entry name" value="AAA+_ATPase"/>
</dbReference>
<dbReference type="PANTHER" id="PTHR42957">
    <property type="entry name" value="HELICASE MJ1565-RELATED"/>
    <property type="match status" value="1"/>
</dbReference>
<dbReference type="PANTHER" id="PTHR42957:SF1">
    <property type="entry name" value="HELICASE MJ1565-RELATED"/>
    <property type="match status" value="1"/>
</dbReference>
<keyword evidence="3" id="KW-1185">Reference proteome</keyword>